<feature type="glycosylation site" description="N-linked (GlcNAc...) asparagine" evidence="13">
    <location>
        <position position="79"/>
    </location>
</feature>
<dbReference type="GO" id="GO:0022841">
    <property type="term" value="F:potassium ion leak channel activity"/>
    <property type="evidence" value="ECO:0007669"/>
    <property type="project" value="TreeGrafter"/>
</dbReference>
<evidence type="ECO:0000256" key="8">
    <source>
        <dbReference type="ARBA" id="ARBA00022989"/>
    </source>
</evidence>
<evidence type="ECO:0000313" key="17">
    <source>
        <dbReference type="Proteomes" id="UP000504635"/>
    </source>
</evidence>
<evidence type="ECO:0000256" key="15">
    <source>
        <dbReference type="SAM" id="Phobius"/>
    </source>
</evidence>
<dbReference type="GO" id="GO:0030322">
    <property type="term" value="P:stabilization of membrane potential"/>
    <property type="evidence" value="ECO:0007669"/>
    <property type="project" value="TreeGrafter"/>
</dbReference>
<comment type="subcellular location">
    <subcellularLocation>
        <location evidence="1">Membrane</location>
        <topology evidence="1">Multi-pass membrane protein</topology>
    </subcellularLocation>
</comment>
<keyword evidence="3 14" id="KW-0813">Transport</keyword>
<dbReference type="SUPFAM" id="SSF81324">
    <property type="entry name" value="Voltage-gated potassium channels"/>
    <property type="match status" value="2"/>
</dbReference>
<dbReference type="InterPro" id="IPR005408">
    <property type="entry name" value="2pore_dom_K_chnl_TWIK"/>
</dbReference>
<evidence type="ECO:0000256" key="1">
    <source>
        <dbReference type="ARBA" id="ARBA00004141"/>
    </source>
</evidence>
<evidence type="ECO:0000256" key="4">
    <source>
        <dbReference type="ARBA" id="ARBA00022538"/>
    </source>
</evidence>
<evidence type="ECO:0000256" key="14">
    <source>
        <dbReference type="RuleBase" id="RU003857"/>
    </source>
</evidence>
<evidence type="ECO:0000256" key="7">
    <source>
        <dbReference type="ARBA" id="ARBA00022958"/>
    </source>
</evidence>
<gene>
    <name evidence="18" type="primary">LOC115887050</name>
</gene>
<keyword evidence="8 15" id="KW-1133">Transmembrane helix</keyword>
<accession>A0A6J2YFZ8</accession>
<dbReference type="Pfam" id="PF07885">
    <property type="entry name" value="Ion_trans_2"/>
    <property type="match status" value="2"/>
</dbReference>
<name>A0A6J2YFZ8_SITOR</name>
<dbReference type="GlyCosmos" id="A0A6J2YFZ8">
    <property type="glycosylation" value="1 site, No reported glycans"/>
</dbReference>
<dbReference type="RefSeq" id="XP_030762241.1">
    <property type="nucleotide sequence ID" value="XM_030906381.1"/>
</dbReference>
<evidence type="ECO:0000256" key="9">
    <source>
        <dbReference type="ARBA" id="ARBA00023065"/>
    </source>
</evidence>
<dbReference type="InterPro" id="IPR003092">
    <property type="entry name" value="2pore_dom_K_chnl_TASK"/>
</dbReference>
<feature type="transmembrane region" description="Helical" evidence="15">
    <location>
        <begin position="88"/>
        <end position="107"/>
    </location>
</feature>
<feature type="transmembrane region" description="Helical" evidence="15">
    <location>
        <begin position="119"/>
        <end position="146"/>
    </location>
</feature>
<evidence type="ECO:0000256" key="10">
    <source>
        <dbReference type="ARBA" id="ARBA00023136"/>
    </source>
</evidence>
<evidence type="ECO:0000256" key="2">
    <source>
        <dbReference type="ARBA" id="ARBA00006666"/>
    </source>
</evidence>
<reference evidence="18" key="1">
    <citation type="submission" date="2025-08" db="UniProtKB">
        <authorList>
            <consortium name="RefSeq"/>
        </authorList>
    </citation>
    <scope>IDENTIFICATION</scope>
    <source>
        <tissue evidence="18">Gonads</tissue>
    </source>
</reference>
<keyword evidence="10 15" id="KW-0472">Membrane</keyword>
<evidence type="ECO:0000256" key="5">
    <source>
        <dbReference type="ARBA" id="ARBA00022692"/>
    </source>
</evidence>
<keyword evidence="17" id="KW-1185">Reference proteome</keyword>
<feature type="transmembrane region" description="Helical" evidence="15">
    <location>
        <begin position="200"/>
        <end position="218"/>
    </location>
</feature>
<dbReference type="PANTHER" id="PTHR11003:SF249">
    <property type="entry name" value="TWO PORE POTASSIUM CHANNEL PROTEIN SUP-9"/>
    <property type="match status" value="1"/>
</dbReference>
<keyword evidence="4" id="KW-0633">Potassium transport</keyword>
<dbReference type="GO" id="GO:0005886">
    <property type="term" value="C:plasma membrane"/>
    <property type="evidence" value="ECO:0007669"/>
    <property type="project" value="TreeGrafter"/>
</dbReference>
<dbReference type="PIRSF" id="PIRSF038061">
    <property type="entry name" value="K_channel_subfamily_K_type"/>
    <property type="match status" value="1"/>
</dbReference>
<feature type="transmembrane region" description="Helical" evidence="15">
    <location>
        <begin position="166"/>
        <end position="191"/>
    </location>
</feature>
<keyword evidence="9 14" id="KW-0406">Ion transport</keyword>
<dbReference type="GeneID" id="115887050"/>
<dbReference type="PRINTS" id="PR01586">
    <property type="entry name" value="TWIKCHANNEL"/>
</dbReference>
<evidence type="ECO:0000256" key="3">
    <source>
        <dbReference type="ARBA" id="ARBA00022448"/>
    </source>
</evidence>
<evidence type="ECO:0000256" key="6">
    <source>
        <dbReference type="ARBA" id="ARBA00022826"/>
    </source>
</evidence>
<keyword evidence="5 14" id="KW-0812">Transmembrane</keyword>
<feature type="domain" description="Potassium channel" evidence="16">
    <location>
        <begin position="178"/>
        <end position="255"/>
    </location>
</feature>
<dbReference type="PRINTS" id="PR01333">
    <property type="entry name" value="2POREKCHANEL"/>
</dbReference>
<keyword evidence="11" id="KW-0325">Glycoprotein</keyword>
<evidence type="ECO:0000256" key="13">
    <source>
        <dbReference type="PIRSR" id="PIRSR038061-1"/>
    </source>
</evidence>
<evidence type="ECO:0000256" key="12">
    <source>
        <dbReference type="ARBA" id="ARBA00023303"/>
    </source>
</evidence>
<keyword evidence="12 14" id="KW-0407">Ion channel</keyword>
<dbReference type="GO" id="GO:0015271">
    <property type="term" value="F:outward rectifier potassium channel activity"/>
    <property type="evidence" value="ECO:0007669"/>
    <property type="project" value="TreeGrafter"/>
</dbReference>
<dbReference type="InterPro" id="IPR003280">
    <property type="entry name" value="2pore_dom_K_chnl"/>
</dbReference>
<protein>
    <submittedName>
        <fullName evidence="18">Potassium channel subfamily K member 1-like isoform X2</fullName>
    </submittedName>
</protein>
<evidence type="ECO:0000313" key="18">
    <source>
        <dbReference type="RefSeq" id="XP_030762241.1"/>
    </source>
</evidence>
<dbReference type="OrthoDB" id="297496at2759"/>
<keyword evidence="7" id="KW-0630">Potassium</keyword>
<keyword evidence="6" id="KW-0631">Potassium channel</keyword>
<organism evidence="17 18">
    <name type="scientific">Sitophilus oryzae</name>
    <name type="common">Rice weevil</name>
    <name type="synonym">Curculio oryzae</name>
    <dbReference type="NCBI Taxonomy" id="7048"/>
    <lineage>
        <taxon>Eukaryota</taxon>
        <taxon>Metazoa</taxon>
        <taxon>Ecdysozoa</taxon>
        <taxon>Arthropoda</taxon>
        <taxon>Hexapoda</taxon>
        <taxon>Insecta</taxon>
        <taxon>Pterygota</taxon>
        <taxon>Neoptera</taxon>
        <taxon>Endopterygota</taxon>
        <taxon>Coleoptera</taxon>
        <taxon>Polyphaga</taxon>
        <taxon>Cucujiformia</taxon>
        <taxon>Curculionidae</taxon>
        <taxon>Dryophthorinae</taxon>
        <taxon>Sitophilus</taxon>
    </lineage>
</organism>
<feature type="domain" description="Potassium channel" evidence="16">
    <location>
        <begin position="83"/>
        <end position="139"/>
    </location>
</feature>
<feature type="transmembrane region" description="Helical" evidence="15">
    <location>
        <begin position="7"/>
        <end position="28"/>
    </location>
</feature>
<dbReference type="PANTHER" id="PTHR11003">
    <property type="entry name" value="POTASSIUM CHANNEL, SUBFAMILY K"/>
    <property type="match status" value="1"/>
</dbReference>
<proteinExistence type="inferred from homology"/>
<dbReference type="AlphaFoldDB" id="A0A6J2YFZ8"/>
<dbReference type="InterPro" id="IPR013099">
    <property type="entry name" value="K_chnl_dom"/>
</dbReference>
<sequence>MLDKIKFLLFILGYFIFINIGASIFSAIEIPIETKAARDFAIVRKNFLVKHPLLTEESLEELMQEVVKATKKGISVGFNQTDEFNWSFGQSLFFTSCVVTTIGYGRITPLTRIGKIFCILYALVGIPLTLILLSGLVERFLVPAWWLLNWLNLKLEDLYNSFNIRLLHLAIIITLLTIFFLVLPAGAFYYLEEDWSYLDALYYCFISLTTIGLGDYIAGDSSVISPYKSLYKIVTTIYLFLGITIMMLTLTIFYDIPQLNLGLLFSLSEHVLARKESTVLSISGRNRANI</sequence>
<feature type="transmembrane region" description="Helical" evidence="15">
    <location>
        <begin position="230"/>
        <end position="254"/>
    </location>
</feature>
<comment type="similarity">
    <text evidence="2 14">Belongs to the two pore domain potassium channel (TC 1.A.1.8) family.</text>
</comment>
<dbReference type="Proteomes" id="UP000504635">
    <property type="component" value="Unplaced"/>
</dbReference>
<dbReference type="Gene3D" id="1.10.287.70">
    <property type="match status" value="1"/>
</dbReference>
<evidence type="ECO:0000256" key="11">
    <source>
        <dbReference type="ARBA" id="ARBA00023180"/>
    </source>
</evidence>
<evidence type="ECO:0000259" key="16">
    <source>
        <dbReference type="Pfam" id="PF07885"/>
    </source>
</evidence>